<feature type="region of interest" description="Disordered" evidence="5">
    <location>
        <begin position="396"/>
        <end position="494"/>
    </location>
</feature>
<dbReference type="InterPro" id="IPR030456">
    <property type="entry name" value="TF_fork_head_CS_2"/>
</dbReference>
<dbReference type="OrthoDB" id="5954824at2759"/>
<evidence type="ECO:0000256" key="5">
    <source>
        <dbReference type="SAM" id="MobiDB-lite"/>
    </source>
</evidence>
<dbReference type="GO" id="GO:0001228">
    <property type="term" value="F:DNA-binding transcription activator activity, RNA polymerase II-specific"/>
    <property type="evidence" value="ECO:0007669"/>
    <property type="project" value="UniProtKB-ARBA"/>
</dbReference>
<keyword evidence="3 4" id="KW-0539">Nucleus</keyword>
<keyword evidence="8" id="KW-1185">Reference proteome</keyword>
<dbReference type="PANTHER" id="PTHR11829">
    <property type="entry name" value="FORKHEAD BOX PROTEIN"/>
    <property type="match status" value="1"/>
</dbReference>
<dbReference type="PROSITE" id="PS00658">
    <property type="entry name" value="FORK_HEAD_2"/>
    <property type="match status" value="1"/>
</dbReference>
<comment type="caution">
    <text evidence="7">The sequence shown here is derived from an EMBL/GenBank/DDBJ whole genome shotgun (WGS) entry which is preliminary data.</text>
</comment>
<dbReference type="CDD" id="cd00059">
    <property type="entry name" value="FH_FOX"/>
    <property type="match status" value="1"/>
</dbReference>
<dbReference type="PANTHER" id="PTHR11829:SF343">
    <property type="entry name" value="FORK-HEAD DOMAIN-CONTAINING PROTEIN"/>
    <property type="match status" value="1"/>
</dbReference>
<dbReference type="AlphaFoldDB" id="A0A8H6LAI4"/>
<evidence type="ECO:0000256" key="2">
    <source>
        <dbReference type="ARBA" id="ARBA00023125"/>
    </source>
</evidence>
<dbReference type="GO" id="GO:0000978">
    <property type="term" value="F:RNA polymerase II cis-regulatory region sequence-specific DNA binding"/>
    <property type="evidence" value="ECO:0007669"/>
    <property type="project" value="TreeGrafter"/>
</dbReference>
<dbReference type="InterPro" id="IPR001766">
    <property type="entry name" value="Fork_head_dom"/>
</dbReference>
<comment type="subcellular location">
    <subcellularLocation>
        <location evidence="1 4">Nucleus</location>
    </subcellularLocation>
</comment>
<dbReference type="PROSITE" id="PS50039">
    <property type="entry name" value="FORK_HEAD_3"/>
    <property type="match status" value="1"/>
</dbReference>
<evidence type="ECO:0000256" key="4">
    <source>
        <dbReference type="PROSITE-ProRule" id="PRU00089"/>
    </source>
</evidence>
<feature type="region of interest" description="Disordered" evidence="5">
    <location>
        <begin position="540"/>
        <end position="573"/>
    </location>
</feature>
<dbReference type="GO" id="GO:0005634">
    <property type="term" value="C:nucleus"/>
    <property type="evidence" value="ECO:0007669"/>
    <property type="project" value="UniProtKB-SubCell"/>
</dbReference>
<feature type="region of interest" description="Disordered" evidence="5">
    <location>
        <begin position="249"/>
        <end position="282"/>
    </location>
</feature>
<dbReference type="SUPFAM" id="SSF46785">
    <property type="entry name" value="Winged helix' DNA-binding domain"/>
    <property type="match status" value="1"/>
</dbReference>
<protein>
    <recommendedName>
        <fullName evidence="6">Fork-head domain-containing protein</fullName>
    </recommendedName>
</protein>
<dbReference type="RefSeq" id="XP_037170842.1">
    <property type="nucleotide sequence ID" value="XM_037302263.1"/>
</dbReference>
<evidence type="ECO:0000256" key="3">
    <source>
        <dbReference type="ARBA" id="ARBA00023242"/>
    </source>
</evidence>
<dbReference type="InterPro" id="IPR050211">
    <property type="entry name" value="FOX_domain-containing"/>
</dbReference>
<accession>A0A8H6LAI4</accession>
<evidence type="ECO:0000256" key="1">
    <source>
        <dbReference type="ARBA" id="ARBA00004123"/>
    </source>
</evidence>
<dbReference type="Gene3D" id="1.10.10.10">
    <property type="entry name" value="Winged helix-like DNA-binding domain superfamily/Winged helix DNA-binding domain"/>
    <property type="match status" value="1"/>
</dbReference>
<dbReference type="Proteomes" id="UP000578531">
    <property type="component" value="Unassembled WGS sequence"/>
</dbReference>
<organism evidence="7 8">
    <name type="scientific">Letharia columbiana</name>
    <dbReference type="NCBI Taxonomy" id="112416"/>
    <lineage>
        <taxon>Eukaryota</taxon>
        <taxon>Fungi</taxon>
        <taxon>Dikarya</taxon>
        <taxon>Ascomycota</taxon>
        <taxon>Pezizomycotina</taxon>
        <taxon>Lecanoromycetes</taxon>
        <taxon>OSLEUM clade</taxon>
        <taxon>Lecanoromycetidae</taxon>
        <taxon>Lecanorales</taxon>
        <taxon>Lecanorineae</taxon>
        <taxon>Parmeliaceae</taxon>
        <taxon>Letharia</taxon>
    </lineage>
</organism>
<feature type="compositionally biased region" description="Basic and acidic residues" evidence="5">
    <location>
        <begin position="252"/>
        <end position="264"/>
    </location>
</feature>
<feature type="DNA-binding region" description="Fork-head" evidence="4">
    <location>
        <begin position="285"/>
        <end position="379"/>
    </location>
</feature>
<feature type="region of interest" description="Disordered" evidence="5">
    <location>
        <begin position="663"/>
        <end position="688"/>
    </location>
</feature>
<evidence type="ECO:0000259" key="6">
    <source>
        <dbReference type="PROSITE" id="PS50039"/>
    </source>
</evidence>
<dbReference type="InterPro" id="IPR036388">
    <property type="entry name" value="WH-like_DNA-bd_sf"/>
</dbReference>
<dbReference type="SMART" id="SM00339">
    <property type="entry name" value="FH"/>
    <property type="match status" value="1"/>
</dbReference>
<dbReference type="EMBL" id="JACCJC010000001">
    <property type="protein sequence ID" value="KAF6241602.1"/>
    <property type="molecule type" value="Genomic_DNA"/>
</dbReference>
<feature type="compositionally biased region" description="Pro residues" evidence="5">
    <location>
        <begin position="443"/>
        <end position="469"/>
    </location>
</feature>
<keyword evidence="2 4" id="KW-0238">DNA-binding</keyword>
<dbReference type="FunFam" id="1.10.10.10:FF:000260">
    <property type="entry name" value="Forkhead transcription factor (Sep1)"/>
    <property type="match status" value="1"/>
</dbReference>
<evidence type="ECO:0000313" key="8">
    <source>
        <dbReference type="Proteomes" id="UP000578531"/>
    </source>
</evidence>
<dbReference type="Pfam" id="PF00250">
    <property type="entry name" value="Forkhead"/>
    <property type="match status" value="1"/>
</dbReference>
<reference evidence="7 8" key="1">
    <citation type="journal article" date="2020" name="Genomics">
        <title>Complete, high-quality genomes from long-read metagenomic sequencing of two wolf lichen thalli reveals enigmatic genome architecture.</title>
        <authorList>
            <person name="McKenzie S.K."/>
            <person name="Walston R.F."/>
            <person name="Allen J.L."/>
        </authorList>
    </citation>
    <scope>NUCLEOTIDE SEQUENCE [LARGE SCALE GENOMIC DNA]</scope>
    <source>
        <strain evidence="7">WasteWater2</strain>
    </source>
</reference>
<name>A0A8H6LAI4_9LECA</name>
<feature type="domain" description="Fork-head" evidence="6">
    <location>
        <begin position="285"/>
        <end position="379"/>
    </location>
</feature>
<dbReference type="InterPro" id="IPR036390">
    <property type="entry name" value="WH_DNA-bd_sf"/>
</dbReference>
<proteinExistence type="predicted"/>
<evidence type="ECO:0000313" key="7">
    <source>
        <dbReference type="EMBL" id="KAF6241602.1"/>
    </source>
</evidence>
<dbReference type="PRINTS" id="PR00053">
    <property type="entry name" value="FORKHEAD"/>
</dbReference>
<gene>
    <name evidence="7" type="ORF">HO173_000313</name>
</gene>
<dbReference type="GeneID" id="59281993"/>
<sequence length="795" mass="87238">MLIGMKDIVTVMMDVEVEMTVSGEMIGVIEGGKGREGSKNIEILDEGGVEVLNEIVTGSFIGGEPSPERFMKSNGMAALKAGSELSGVGWTKVSVTAHDSTDFDYAESFTEAKLPVFSDEKLHIGLPFSRNIVFNPPISRASGRSPLKPVRQPSSSPPKALYDNQANISLPPPQAPVFTTDSPLKRPTSSAFHPIVHLKPLKPIFTTFQSNASADKENFTPTYHSDNVAEFPDPSYGYKAPLKRILSNAAPLHDRQAKKNRSDELSAPEIPEPQNMPLIEDDGRKPQYSYAALIGMSILRAPGRRLTLAQIYKWISDSFAYYRASQTGWQNSIRHNLSLNKAFIKQERPKDDPGKGNYWAIEPGMETQFIKDKASRRPTSSSGTILKSSSLLSSEASIWSSQPQPPSREVGRVTEATEPSSDATIPASDAPSQEDEIEEILNMPPPASRLPLSPPLQPIHSSPPLPRPLLPREDTPSPVAGFPLPSSNSRSRRGKLAAMDDSGYFSSLDSSATRPFANPMLPSLTADRPRIKRGRAEEEIARIRSSSHDVSPSKGRAAVKQSRPPVSSSPLRHFDSSLMLPPLTPAVRFKLPAKPPASISPNTNLRNHRNKIRELVGSPVKNTSLFNEGVSFSPAFNIVDEEHYLFNDDFDTSFNIFRDDEHDYRRRSSSSPARRSVRRPRTERASRTATVLADVTGTTLNSKGLLSNAKAHALESPLAQKSSQNPLVWESKLDDVSKEELFGLEYDDEEPDDFGGVDILQGFEKIGGNQHTGSTAQRVSRPNLGARIHTGPSRF</sequence>